<evidence type="ECO:0008006" key="3">
    <source>
        <dbReference type="Google" id="ProtNLM"/>
    </source>
</evidence>
<reference evidence="1 2" key="1">
    <citation type="submission" date="2016-08" db="EMBL/GenBank/DDBJ databases">
        <title>Whole genome sequence of Pseudomonas graminis strain UASWS1507, a potential biological control agent for agriculture.</title>
        <authorList>
            <person name="Crovadore J."/>
            <person name="Calmin G."/>
            <person name="Chablais R."/>
            <person name="Cochard B."/>
            <person name="Lefort F."/>
        </authorList>
    </citation>
    <scope>NUCLEOTIDE SEQUENCE [LARGE SCALE GENOMIC DNA]</scope>
    <source>
        <strain evidence="1 2">UASWS1507</strain>
    </source>
</reference>
<dbReference type="EMBL" id="MDEN01000039">
    <property type="protein sequence ID" value="OCX25901.1"/>
    <property type="molecule type" value="Genomic_DNA"/>
</dbReference>
<evidence type="ECO:0000313" key="1">
    <source>
        <dbReference type="EMBL" id="OCX25901.1"/>
    </source>
</evidence>
<dbReference type="RefSeq" id="WP_065986040.1">
    <property type="nucleotide sequence ID" value="NZ_MDEN01000039.1"/>
</dbReference>
<gene>
    <name evidence="1" type="ORF">BBI10_00365</name>
</gene>
<dbReference type="Proteomes" id="UP000095143">
    <property type="component" value="Unassembled WGS sequence"/>
</dbReference>
<accession>A0A1C2EGG3</accession>
<dbReference type="AlphaFoldDB" id="A0A1C2EGG3"/>
<dbReference type="OrthoDB" id="9816185at2"/>
<sequence>MQINISDIWSNAVMQKHKLFVEGKINNALPPRNALIGELLTAHGGCLAIARPDALRKIISLTEQKLKTVAKAERIAFQEECTRIFDYGRFAAKSTKNWNAYSLCMTADYRLCPYCQQSLAVTIYRDSKSGALRPTLDHFYPKHKYPYLALSLYNLIPSCHPCNSSLKGQKDFYKNEHLHPYEDDEVICYDFDIASYIQHRELALTTQAPQVSIRKLASHHRLHGKLQRSIATFLAQERLAVSEPEVSRFIEALLSYSPERLDEINRTIFLNSNWALTPEVAINFSRANYKNEWLGAIKRDLYDAGWEL</sequence>
<dbReference type="Gene3D" id="1.10.30.50">
    <property type="match status" value="1"/>
</dbReference>
<comment type="caution">
    <text evidence="1">The sequence shown here is derived from an EMBL/GenBank/DDBJ whole genome shotgun (WGS) entry which is preliminary data.</text>
</comment>
<organism evidence="1 2">
    <name type="scientific">Pseudomonas graminis</name>
    <dbReference type="NCBI Taxonomy" id="158627"/>
    <lineage>
        <taxon>Bacteria</taxon>
        <taxon>Pseudomonadati</taxon>
        <taxon>Pseudomonadota</taxon>
        <taxon>Gammaproteobacteria</taxon>
        <taxon>Pseudomonadales</taxon>
        <taxon>Pseudomonadaceae</taxon>
        <taxon>Pseudomonas</taxon>
    </lineage>
</organism>
<evidence type="ECO:0000313" key="2">
    <source>
        <dbReference type="Proteomes" id="UP000095143"/>
    </source>
</evidence>
<protein>
    <recommendedName>
        <fullName evidence="3">HNH nuclease domain-containing protein</fullName>
    </recommendedName>
</protein>
<name>A0A1C2EGG3_9PSED</name>
<proteinExistence type="predicted"/>